<feature type="compositionally biased region" description="Polar residues" evidence="1">
    <location>
        <begin position="508"/>
        <end position="523"/>
    </location>
</feature>
<feature type="compositionally biased region" description="Low complexity" evidence="1">
    <location>
        <begin position="313"/>
        <end position="322"/>
    </location>
</feature>
<dbReference type="EMBL" id="JARKIE010000003">
    <property type="protein sequence ID" value="KAJ7708943.1"/>
    <property type="molecule type" value="Genomic_DNA"/>
</dbReference>
<reference evidence="3" key="1">
    <citation type="submission" date="2023-03" db="EMBL/GenBank/DDBJ databases">
        <title>Massive genome expansion in bonnet fungi (Mycena s.s.) driven by repeated elements and novel gene families across ecological guilds.</title>
        <authorList>
            <consortium name="Lawrence Berkeley National Laboratory"/>
            <person name="Harder C.B."/>
            <person name="Miyauchi S."/>
            <person name="Viragh M."/>
            <person name="Kuo A."/>
            <person name="Thoen E."/>
            <person name="Andreopoulos B."/>
            <person name="Lu D."/>
            <person name="Skrede I."/>
            <person name="Drula E."/>
            <person name="Henrissat B."/>
            <person name="Morin E."/>
            <person name="Kohler A."/>
            <person name="Barry K."/>
            <person name="LaButti K."/>
            <person name="Morin E."/>
            <person name="Salamov A."/>
            <person name="Lipzen A."/>
            <person name="Mereny Z."/>
            <person name="Hegedus B."/>
            <person name="Baldrian P."/>
            <person name="Stursova M."/>
            <person name="Weitz H."/>
            <person name="Taylor A."/>
            <person name="Grigoriev I.V."/>
            <person name="Nagy L.G."/>
            <person name="Martin F."/>
            <person name="Kauserud H."/>
        </authorList>
    </citation>
    <scope>NUCLEOTIDE SEQUENCE</scope>
    <source>
        <strain evidence="3">CBHHK067</strain>
    </source>
</reference>
<feature type="domain" description="Methyltransferase" evidence="2">
    <location>
        <begin position="662"/>
        <end position="749"/>
    </location>
</feature>
<dbReference type="InterPro" id="IPR029063">
    <property type="entry name" value="SAM-dependent_MTases_sf"/>
</dbReference>
<evidence type="ECO:0000256" key="1">
    <source>
        <dbReference type="SAM" id="MobiDB-lite"/>
    </source>
</evidence>
<evidence type="ECO:0000313" key="4">
    <source>
        <dbReference type="Proteomes" id="UP001221757"/>
    </source>
</evidence>
<organism evidence="3 4">
    <name type="scientific">Mycena rosella</name>
    <name type="common">Pink bonnet</name>
    <name type="synonym">Agaricus rosellus</name>
    <dbReference type="NCBI Taxonomy" id="1033263"/>
    <lineage>
        <taxon>Eukaryota</taxon>
        <taxon>Fungi</taxon>
        <taxon>Dikarya</taxon>
        <taxon>Basidiomycota</taxon>
        <taxon>Agaricomycotina</taxon>
        <taxon>Agaricomycetes</taxon>
        <taxon>Agaricomycetidae</taxon>
        <taxon>Agaricales</taxon>
        <taxon>Marasmiineae</taxon>
        <taxon>Mycenaceae</taxon>
        <taxon>Mycena</taxon>
    </lineage>
</organism>
<feature type="region of interest" description="Disordered" evidence="1">
    <location>
        <begin position="297"/>
        <end position="331"/>
    </location>
</feature>
<feature type="compositionally biased region" description="Polar residues" evidence="1">
    <location>
        <begin position="297"/>
        <end position="307"/>
    </location>
</feature>
<dbReference type="Gene3D" id="3.40.50.150">
    <property type="entry name" value="Vaccinia Virus protein VP39"/>
    <property type="match status" value="1"/>
</dbReference>
<feature type="region of interest" description="Disordered" evidence="1">
    <location>
        <begin position="467"/>
        <end position="489"/>
    </location>
</feature>
<evidence type="ECO:0000259" key="2">
    <source>
        <dbReference type="Pfam" id="PF13649"/>
    </source>
</evidence>
<protein>
    <recommendedName>
        <fullName evidence="2">Methyltransferase domain-containing protein</fullName>
    </recommendedName>
</protein>
<dbReference type="GO" id="GO:0008168">
    <property type="term" value="F:methyltransferase activity"/>
    <property type="evidence" value="ECO:0007669"/>
    <property type="project" value="TreeGrafter"/>
</dbReference>
<dbReference type="SUPFAM" id="SSF53335">
    <property type="entry name" value="S-adenosyl-L-methionine-dependent methyltransferases"/>
    <property type="match status" value="1"/>
</dbReference>
<dbReference type="CDD" id="cd02440">
    <property type="entry name" value="AdoMet_MTases"/>
    <property type="match status" value="1"/>
</dbReference>
<proteinExistence type="predicted"/>
<dbReference type="Proteomes" id="UP001221757">
    <property type="component" value="Unassembled WGS sequence"/>
</dbReference>
<dbReference type="InterPro" id="IPR041698">
    <property type="entry name" value="Methyltransf_25"/>
</dbReference>
<accession>A0AAD7H029</accession>
<keyword evidence="4" id="KW-1185">Reference proteome</keyword>
<dbReference type="AlphaFoldDB" id="A0AAD7H029"/>
<feature type="compositionally biased region" description="Basic and acidic residues" evidence="1">
    <location>
        <begin position="468"/>
        <end position="486"/>
    </location>
</feature>
<dbReference type="PANTHER" id="PTHR43591:SF24">
    <property type="entry name" value="2-METHOXY-6-POLYPRENYL-1,4-BENZOQUINOL METHYLASE, MITOCHONDRIAL"/>
    <property type="match status" value="1"/>
</dbReference>
<evidence type="ECO:0000313" key="3">
    <source>
        <dbReference type="EMBL" id="KAJ7708943.1"/>
    </source>
</evidence>
<dbReference type="PANTHER" id="PTHR43591">
    <property type="entry name" value="METHYLTRANSFERASE"/>
    <property type="match status" value="1"/>
</dbReference>
<sequence>MSDSNLYSRLLFPKGHGYPLFHPQPSDDLPDSARRIGTEIGDVGVVTQDGCFDPIFNILRTGDDPANRFGVPAGFEQVVLRPDDILIRAQFHLPGSDISNTTVIKKRLDVEGGMENNVFLPLGAGGLVEVSANSRQTGLLLLPDGASRWDLRPQRVFRDHALRHGQSWYAFVNGDLGRMIGSGDLYLVTGVTKSTSWSVAALENRSGDGKVSLKLKAAQFGTVGSSYGWEWESASSWVDSGPRRRVGEESWRDNQTVFLRGFKVALRAMPLRRSPRVLSIVNSKASELIANSTFVPFSQPRSGSSSARDLPESAASNASGDSASDDEGPAEFVPNTYHPSVIINEYLLNHAMVAVIHDDEWLSVLDEADDGIPDNHELIRRILDKFSIEITSEGQGVCLRARSSDNLLSAAAPSDQTGQNSTHDTEALQPQLNVSALNSSLEDPTVDSPHWKSQRYSLNDIVGGFRSVPDHPLDEDHQTTSGEPEHVLNVSQIRGFDSSYSTSSISSMIQNPTTSSLASTPVANESPRRIGSDQPLPHIVTSSGCASSTIQTTEGSSPSPTDSDPPHSSKGSVTSYNGSLRCASPTPSAWSMTSSIRAQAFKKQYGRELNNYSEVYRLPADGEELDRLDTQHEIFVKVMGKYPPCLVEIMQDVVPGETKACLDLGCGSGVWIMEVAREFPQSDAVAVDLAPITSSTMPDNCRSEVDDINLGLEHFYGDFNVVHTQLISSGIKNYANLIDEMSKVLRPAGLMHVTEFDFCVYDHMPDGNHRRCDLGTSQIAEPWVGRWMVFARLAVRNAGGHPDAATHLHEWIASHPDLENVVYHDYWIPTSPHPTFDDSQKHIGAQMRENIILFLKSGRPLLLSSGVPEPVVDELQVNAEHELRSAARPQYIRLQSVYCRKKKS</sequence>
<feature type="compositionally biased region" description="Polar residues" evidence="1">
    <location>
        <begin position="540"/>
        <end position="555"/>
    </location>
</feature>
<feature type="region of interest" description="Disordered" evidence="1">
    <location>
        <begin position="502"/>
        <end position="589"/>
    </location>
</feature>
<dbReference type="Pfam" id="PF13649">
    <property type="entry name" value="Methyltransf_25"/>
    <property type="match status" value="1"/>
</dbReference>
<name>A0AAD7H029_MYCRO</name>
<comment type="caution">
    <text evidence="3">The sequence shown here is derived from an EMBL/GenBank/DDBJ whole genome shotgun (WGS) entry which is preliminary data.</text>
</comment>
<gene>
    <name evidence="3" type="ORF">B0H17DRAFT_1031304</name>
</gene>
<feature type="compositionally biased region" description="Low complexity" evidence="1">
    <location>
        <begin position="556"/>
        <end position="569"/>
    </location>
</feature>